<reference evidence="3" key="1">
    <citation type="journal article" date="2023" name="Mol. Phylogenet. Evol.">
        <title>Genome-scale phylogeny and comparative genomics of the fungal order Sordariales.</title>
        <authorList>
            <person name="Hensen N."/>
            <person name="Bonometti L."/>
            <person name="Westerberg I."/>
            <person name="Brannstrom I.O."/>
            <person name="Guillou S."/>
            <person name="Cros-Aarteil S."/>
            <person name="Calhoun S."/>
            <person name="Haridas S."/>
            <person name="Kuo A."/>
            <person name="Mondo S."/>
            <person name="Pangilinan J."/>
            <person name="Riley R."/>
            <person name="LaButti K."/>
            <person name="Andreopoulos B."/>
            <person name="Lipzen A."/>
            <person name="Chen C."/>
            <person name="Yan M."/>
            <person name="Daum C."/>
            <person name="Ng V."/>
            <person name="Clum A."/>
            <person name="Steindorff A."/>
            <person name="Ohm R.A."/>
            <person name="Martin F."/>
            <person name="Silar P."/>
            <person name="Natvig D.O."/>
            <person name="Lalanne C."/>
            <person name="Gautier V."/>
            <person name="Ament-Velasquez S.L."/>
            <person name="Kruys A."/>
            <person name="Hutchinson M.I."/>
            <person name="Powell A.J."/>
            <person name="Barry K."/>
            <person name="Miller A.N."/>
            <person name="Grigoriev I.V."/>
            <person name="Debuchy R."/>
            <person name="Gladieux P."/>
            <person name="Hiltunen Thoren M."/>
            <person name="Johannesson H."/>
        </authorList>
    </citation>
    <scope>NUCLEOTIDE SEQUENCE</scope>
    <source>
        <strain evidence="3">PSN309</strain>
    </source>
</reference>
<evidence type="ECO:0000256" key="1">
    <source>
        <dbReference type="SAM" id="MobiDB-lite"/>
    </source>
</evidence>
<dbReference type="Proteomes" id="UP001302126">
    <property type="component" value="Unassembled WGS sequence"/>
</dbReference>
<feature type="chain" id="PRO_5042876960" description="Glycoside Hydrolase Family 23" evidence="2">
    <location>
        <begin position="18"/>
        <end position="220"/>
    </location>
</feature>
<reference evidence="3" key="2">
    <citation type="submission" date="2023-05" db="EMBL/GenBank/DDBJ databases">
        <authorList>
            <consortium name="Lawrence Berkeley National Laboratory"/>
            <person name="Steindorff A."/>
            <person name="Hensen N."/>
            <person name="Bonometti L."/>
            <person name="Westerberg I."/>
            <person name="Brannstrom I.O."/>
            <person name="Guillou S."/>
            <person name="Cros-Aarteil S."/>
            <person name="Calhoun S."/>
            <person name="Haridas S."/>
            <person name="Kuo A."/>
            <person name="Mondo S."/>
            <person name="Pangilinan J."/>
            <person name="Riley R."/>
            <person name="Labutti K."/>
            <person name="Andreopoulos B."/>
            <person name="Lipzen A."/>
            <person name="Chen C."/>
            <person name="Yanf M."/>
            <person name="Daum C."/>
            <person name="Ng V."/>
            <person name="Clum A."/>
            <person name="Ohm R."/>
            <person name="Martin F."/>
            <person name="Silar P."/>
            <person name="Natvig D."/>
            <person name="Lalanne C."/>
            <person name="Gautier V."/>
            <person name="Ament-Velasquez S.L."/>
            <person name="Kruys A."/>
            <person name="Hutchinson M.I."/>
            <person name="Powell A.J."/>
            <person name="Barry K."/>
            <person name="Miller A.N."/>
            <person name="Grigoriev I.V."/>
            <person name="Debuchy R."/>
            <person name="Gladieux P."/>
            <person name="Thoren M.H."/>
            <person name="Johannesson H."/>
        </authorList>
    </citation>
    <scope>NUCLEOTIDE SEQUENCE</scope>
    <source>
        <strain evidence="3">PSN309</strain>
    </source>
</reference>
<dbReference type="EMBL" id="MU864389">
    <property type="protein sequence ID" value="KAK4188343.1"/>
    <property type="molecule type" value="Genomic_DNA"/>
</dbReference>
<feature type="signal peptide" evidence="2">
    <location>
        <begin position="1"/>
        <end position="17"/>
    </location>
</feature>
<sequence>MYTYFLTPLFLSGLVAGSPLVLRQTGPGTPTTGNNSTGTPSTSTGGIDMAAAIKAIMPSSNTCSGAQVPDDCRTADQAAPFIVKSYADFSPGELAGVLALMGLESVDFKFKHNVSPGRPGQGTANMMMPNFVSQYAASIFGEQAVAGQSPDAILSMVTVDEHNFGSAGWFLKTFCEPGIQDSLKTGTDAGFQAYMGCVGVDGNDSTRLEYWNRAKAAFNL</sequence>
<keyword evidence="4" id="KW-1185">Reference proteome</keyword>
<gene>
    <name evidence="3" type="ORF">QBC35DRAFT_382802</name>
</gene>
<evidence type="ECO:0008006" key="5">
    <source>
        <dbReference type="Google" id="ProtNLM"/>
    </source>
</evidence>
<evidence type="ECO:0000313" key="3">
    <source>
        <dbReference type="EMBL" id="KAK4188343.1"/>
    </source>
</evidence>
<feature type="region of interest" description="Disordered" evidence="1">
    <location>
        <begin position="25"/>
        <end position="44"/>
    </location>
</feature>
<organism evidence="3 4">
    <name type="scientific">Podospora australis</name>
    <dbReference type="NCBI Taxonomy" id="1536484"/>
    <lineage>
        <taxon>Eukaryota</taxon>
        <taxon>Fungi</taxon>
        <taxon>Dikarya</taxon>
        <taxon>Ascomycota</taxon>
        <taxon>Pezizomycotina</taxon>
        <taxon>Sordariomycetes</taxon>
        <taxon>Sordariomycetidae</taxon>
        <taxon>Sordariales</taxon>
        <taxon>Podosporaceae</taxon>
        <taxon>Podospora</taxon>
    </lineage>
</organism>
<evidence type="ECO:0000313" key="4">
    <source>
        <dbReference type="Proteomes" id="UP001302126"/>
    </source>
</evidence>
<name>A0AAN6WTZ3_9PEZI</name>
<evidence type="ECO:0000256" key="2">
    <source>
        <dbReference type="SAM" id="SignalP"/>
    </source>
</evidence>
<protein>
    <recommendedName>
        <fullName evidence="5">Glycoside Hydrolase Family 23</fullName>
    </recommendedName>
</protein>
<comment type="caution">
    <text evidence="3">The sequence shown here is derived from an EMBL/GenBank/DDBJ whole genome shotgun (WGS) entry which is preliminary data.</text>
</comment>
<proteinExistence type="predicted"/>
<keyword evidence="2" id="KW-0732">Signal</keyword>
<accession>A0AAN6WTZ3</accession>
<dbReference type="AlphaFoldDB" id="A0AAN6WTZ3"/>